<organism evidence="6 7">
    <name type="scientific">Sulfuriferula plumbiphila</name>
    <dbReference type="NCBI Taxonomy" id="171865"/>
    <lineage>
        <taxon>Bacteria</taxon>
        <taxon>Pseudomonadati</taxon>
        <taxon>Pseudomonadota</taxon>
        <taxon>Betaproteobacteria</taxon>
        <taxon>Nitrosomonadales</taxon>
        <taxon>Sulfuricellaceae</taxon>
        <taxon>Sulfuriferula</taxon>
    </lineage>
</organism>
<dbReference type="GO" id="GO:0005886">
    <property type="term" value="C:plasma membrane"/>
    <property type="evidence" value="ECO:0007669"/>
    <property type="project" value="UniProtKB-SubCell"/>
</dbReference>
<keyword evidence="3 5" id="KW-1133">Transmembrane helix</keyword>
<evidence type="ECO:0000256" key="4">
    <source>
        <dbReference type="ARBA" id="ARBA00023136"/>
    </source>
</evidence>
<keyword evidence="7" id="KW-1185">Reference proteome</keyword>
<dbReference type="EMBL" id="BKAD01000009">
    <property type="protein sequence ID" value="GEP29929.1"/>
    <property type="molecule type" value="Genomic_DNA"/>
</dbReference>
<feature type="transmembrane region" description="Helical" evidence="5">
    <location>
        <begin position="230"/>
        <end position="248"/>
    </location>
</feature>
<evidence type="ECO:0000313" key="7">
    <source>
        <dbReference type="Proteomes" id="UP000321337"/>
    </source>
</evidence>
<proteinExistence type="inferred from homology"/>
<evidence type="ECO:0000256" key="3">
    <source>
        <dbReference type="ARBA" id="ARBA00022989"/>
    </source>
</evidence>
<dbReference type="InterPro" id="IPR002781">
    <property type="entry name" value="TM_pro_TauE-like"/>
</dbReference>
<feature type="transmembrane region" description="Helical" evidence="5">
    <location>
        <begin position="134"/>
        <end position="156"/>
    </location>
</feature>
<reference evidence="6 7" key="1">
    <citation type="submission" date="2019-07" db="EMBL/GenBank/DDBJ databases">
        <title>Whole genome shotgun sequence of Thiobacillus plumbophilus NBRC 107929.</title>
        <authorList>
            <person name="Hosoyama A."/>
            <person name="Uohara A."/>
            <person name="Ohji S."/>
            <person name="Ichikawa N."/>
        </authorList>
    </citation>
    <scope>NUCLEOTIDE SEQUENCE [LARGE SCALE GENOMIC DNA]</scope>
    <source>
        <strain evidence="6 7">NBRC 107929</strain>
    </source>
</reference>
<keyword evidence="5" id="KW-1003">Cell membrane</keyword>
<evidence type="ECO:0000256" key="5">
    <source>
        <dbReference type="RuleBase" id="RU363041"/>
    </source>
</evidence>
<dbReference type="OrthoDB" id="3628926at2"/>
<keyword evidence="4 5" id="KW-0472">Membrane</keyword>
<evidence type="ECO:0000256" key="2">
    <source>
        <dbReference type="ARBA" id="ARBA00022692"/>
    </source>
</evidence>
<feature type="transmembrane region" description="Helical" evidence="5">
    <location>
        <begin position="36"/>
        <end position="58"/>
    </location>
</feature>
<feature type="transmembrane region" description="Helical" evidence="5">
    <location>
        <begin position="94"/>
        <end position="113"/>
    </location>
</feature>
<evidence type="ECO:0000256" key="1">
    <source>
        <dbReference type="ARBA" id="ARBA00004141"/>
    </source>
</evidence>
<keyword evidence="2 5" id="KW-0812">Transmembrane</keyword>
<dbReference type="RefSeq" id="WP_147071555.1">
    <property type="nucleotide sequence ID" value="NZ_AP021884.1"/>
</dbReference>
<gene>
    <name evidence="6" type="ORF">TPL01_10670</name>
</gene>
<dbReference type="Proteomes" id="UP000321337">
    <property type="component" value="Unassembled WGS sequence"/>
</dbReference>
<comment type="similarity">
    <text evidence="5">Belongs to the 4-toluene sulfonate uptake permease (TSUP) (TC 2.A.102) family.</text>
</comment>
<sequence>MMIWLLLVSLGAGILIGAVGIGGILLIPALNVLGGLTIHQAMATALFTFIFTGAIGTFSFQRRGSIDWSITAPLCLGAAIFGFLGAWANAKIDAYILSLILSSIIIFAGIYTISTHSLARPAILQGRPGLQQAFLVGIGAVVGFGSGLTGVGGPALSVPMMILFGFSPLTTIGASQVIQILAGISGTAGNMQYGSINFNLVTILTIFEVIGVQIGVRIVHAVNAQSLRRYVGVLCILVGAGLMMRALGLF</sequence>
<protein>
    <recommendedName>
        <fullName evidence="5">Probable membrane transporter protein</fullName>
    </recommendedName>
</protein>
<feature type="transmembrane region" description="Helical" evidence="5">
    <location>
        <begin position="70"/>
        <end position="88"/>
    </location>
</feature>
<name>A0A512L620_9PROT</name>
<dbReference type="PANTHER" id="PTHR43701">
    <property type="entry name" value="MEMBRANE TRANSPORTER PROTEIN MJ0441-RELATED"/>
    <property type="match status" value="1"/>
</dbReference>
<dbReference type="PANTHER" id="PTHR43701:SF5">
    <property type="entry name" value="MEMBRANE TRANSPORTER PROTEIN-RELATED"/>
    <property type="match status" value="1"/>
</dbReference>
<comment type="subcellular location">
    <subcellularLocation>
        <location evidence="5">Cell membrane</location>
        <topology evidence="5">Multi-pass membrane protein</topology>
    </subcellularLocation>
    <subcellularLocation>
        <location evidence="1">Membrane</location>
        <topology evidence="1">Multi-pass membrane protein</topology>
    </subcellularLocation>
</comment>
<dbReference type="InterPro" id="IPR051598">
    <property type="entry name" value="TSUP/Inactive_protease-like"/>
</dbReference>
<feature type="transmembrane region" description="Helical" evidence="5">
    <location>
        <begin position="162"/>
        <end position="184"/>
    </location>
</feature>
<comment type="caution">
    <text evidence="6">The sequence shown here is derived from an EMBL/GenBank/DDBJ whole genome shotgun (WGS) entry which is preliminary data.</text>
</comment>
<evidence type="ECO:0000313" key="6">
    <source>
        <dbReference type="EMBL" id="GEP29929.1"/>
    </source>
</evidence>
<dbReference type="Pfam" id="PF01925">
    <property type="entry name" value="TauE"/>
    <property type="match status" value="1"/>
</dbReference>
<feature type="transmembrane region" description="Helical" evidence="5">
    <location>
        <begin position="196"/>
        <end position="218"/>
    </location>
</feature>
<accession>A0A512L620</accession>
<dbReference type="AlphaFoldDB" id="A0A512L620"/>